<keyword evidence="2" id="KW-0472">Membrane</keyword>
<feature type="compositionally biased region" description="Basic and acidic residues" evidence="1">
    <location>
        <begin position="22"/>
        <end position="32"/>
    </location>
</feature>
<dbReference type="PANTHER" id="PTHR34009">
    <property type="entry name" value="PROTEIN STAR"/>
    <property type="match status" value="1"/>
</dbReference>
<sequence>MAEKKIQENPLSEEQQSPETADGPKEAPKPVDKPSTPAPVPITEPSPRITIPSFTKTQPNDLYRRLLPAVLFLLTFVTVMTMLLIYMDTVALGAQQFRLNMSRDYELSRISQESAALVAYVRQLHLQPRAPRHPPPTPPPTPRAELLLKLTNDLHNGTFVEFLSRGPRTPTTLYLEGARGWEGPAVRAAARDYLALRGRARALHACLSPGPHPREVTYQESEGRETFKSRVLCLPLYTVLLAADAARAHYVILDGPHALPALKHVPFDGHSVHLQIIEVRSTDPVARNQTTEFLATKNYTVVATYDDGVMYALNDTTTNFDNDTLIRVANDMTTRLNNDMTTSVTNDVTTRVIKDAKTRVNYDNTEPDRVHV</sequence>
<dbReference type="InterPro" id="IPR053202">
    <property type="entry name" value="EGF_Rcpt_Signaling_Reg"/>
</dbReference>
<feature type="region of interest" description="Disordered" evidence="1">
    <location>
        <begin position="1"/>
        <end position="53"/>
    </location>
</feature>
<evidence type="ECO:0008006" key="5">
    <source>
        <dbReference type="Google" id="ProtNLM"/>
    </source>
</evidence>
<evidence type="ECO:0000256" key="2">
    <source>
        <dbReference type="SAM" id="Phobius"/>
    </source>
</evidence>
<proteinExistence type="predicted"/>
<keyword evidence="4" id="KW-1185">Reference proteome</keyword>
<dbReference type="PANTHER" id="PTHR34009:SF2">
    <property type="entry name" value="PROTEIN STAR"/>
    <property type="match status" value="1"/>
</dbReference>
<name>A0ABN8AZ58_CHISP</name>
<organism evidence="3 4">
    <name type="scientific">Chilo suppressalis</name>
    <name type="common">Asiatic rice borer moth</name>
    <dbReference type="NCBI Taxonomy" id="168631"/>
    <lineage>
        <taxon>Eukaryota</taxon>
        <taxon>Metazoa</taxon>
        <taxon>Ecdysozoa</taxon>
        <taxon>Arthropoda</taxon>
        <taxon>Hexapoda</taxon>
        <taxon>Insecta</taxon>
        <taxon>Pterygota</taxon>
        <taxon>Neoptera</taxon>
        <taxon>Endopterygota</taxon>
        <taxon>Lepidoptera</taxon>
        <taxon>Glossata</taxon>
        <taxon>Ditrysia</taxon>
        <taxon>Pyraloidea</taxon>
        <taxon>Crambidae</taxon>
        <taxon>Crambinae</taxon>
        <taxon>Chilo</taxon>
    </lineage>
</organism>
<feature type="transmembrane region" description="Helical" evidence="2">
    <location>
        <begin position="66"/>
        <end position="87"/>
    </location>
</feature>
<gene>
    <name evidence="3" type="ORF">CHILSU_LOCUS4979</name>
</gene>
<protein>
    <recommendedName>
        <fullName evidence="5">Protein Star</fullName>
    </recommendedName>
</protein>
<feature type="compositionally biased region" description="Polar residues" evidence="1">
    <location>
        <begin position="9"/>
        <end position="19"/>
    </location>
</feature>
<evidence type="ECO:0000256" key="1">
    <source>
        <dbReference type="SAM" id="MobiDB-lite"/>
    </source>
</evidence>
<evidence type="ECO:0000313" key="4">
    <source>
        <dbReference type="Proteomes" id="UP001153292"/>
    </source>
</evidence>
<dbReference type="EMBL" id="OU963895">
    <property type="protein sequence ID" value="CAH0401745.1"/>
    <property type="molecule type" value="Genomic_DNA"/>
</dbReference>
<reference evidence="3" key="1">
    <citation type="submission" date="2021-12" db="EMBL/GenBank/DDBJ databases">
        <authorList>
            <person name="King R."/>
        </authorList>
    </citation>
    <scope>NUCLEOTIDE SEQUENCE</scope>
</reference>
<dbReference type="Proteomes" id="UP001153292">
    <property type="component" value="Chromosome 2"/>
</dbReference>
<keyword evidence="2" id="KW-0812">Transmembrane</keyword>
<evidence type="ECO:0000313" key="3">
    <source>
        <dbReference type="EMBL" id="CAH0401745.1"/>
    </source>
</evidence>
<accession>A0ABN8AZ58</accession>
<keyword evidence="2" id="KW-1133">Transmembrane helix</keyword>